<protein>
    <recommendedName>
        <fullName evidence="8">Cation-transporting P-type ATPase C-terminal domain-containing protein</fullName>
    </recommendedName>
</protein>
<evidence type="ECO:0000313" key="6">
    <source>
        <dbReference type="EMBL" id="RRT53221.1"/>
    </source>
</evidence>
<keyword evidence="3" id="KW-0460">Magnesium</keyword>
<comment type="subcellular location">
    <subcellularLocation>
        <location evidence="1">Endomembrane system</location>
        <topology evidence="1">Multi-pass membrane protein</topology>
    </subcellularLocation>
</comment>
<dbReference type="EMBL" id="AMZH03011248">
    <property type="protein sequence ID" value="RRT53221.1"/>
    <property type="molecule type" value="Genomic_DNA"/>
</dbReference>
<dbReference type="InterPro" id="IPR036412">
    <property type="entry name" value="HAD-like_sf"/>
</dbReference>
<name>A0A426YNC0_ENSVE</name>
<organism evidence="6 7">
    <name type="scientific">Ensete ventricosum</name>
    <name type="common">Abyssinian banana</name>
    <name type="synonym">Musa ensete</name>
    <dbReference type="NCBI Taxonomy" id="4639"/>
    <lineage>
        <taxon>Eukaryota</taxon>
        <taxon>Viridiplantae</taxon>
        <taxon>Streptophyta</taxon>
        <taxon>Embryophyta</taxon>
        <taxon>Tracheophyta</taxon>
        <taxon>Spermatophyta</taxon>
        <taxon>Magnoliopsida</taxon>
        <taxon>Liliopsida</taxon>
        <taxon>Zingiberales</taxon>
        <taxon>Musaceae</taxon>
        <taxon>Ensete</taxon>
    </lineage>
</organism>
<accession>A0A426YNC0</accession>
<evidence type="ECO:0008006" key="8">
    <source>
        <dbReference type="Google" id="ProtNLM"/>
    </source>
</evidence>
<dbReference type="SUPFAM" id="SSF81665">
    <property type="entry name" value="Calcium ATPase, transmembrane domain M"/>
    <property type="match status" value="1"/>
</dbReference>
<dbReference type="Gene3D" id="3.40.50.1000">
    <property type="entry name" value="HAD superfamily/HAD-like"/>
    <property type="match status" value="1"/>
</dbReference>
<keyword evidence="2" id="KW-0812">Transmembrane</keyword>
<sequence length="303" mass="32766">MVTGDNIQTAKAIALECGILDTSANLTEPTIIEGRAFRALSETAREAIAEKISNTYHSLRYNNLVHLLCRYKNSMMLDNNLVMGRSSPTDKLLLVQALRRKGHVVAVTGDGTNDAPALHECSLSRHFSWMSEFVVAYVRRLVVDSLCQGTGSQPSSTAYHLPTALHFSLMQVLIVEFLGKFASTVRLDWKLWLVSVAIALVSWPLAVLGKLIPVPEIPLGAYPEECTSSQFSRRWLAYALANLASFASHVSGGTPTSRLAALCDATNSATAVAGLTRGDLTTAPSVVAFRSEAMQTVAAPMRS</sequence>
<dbReference type="SUPFAM" id="SSF56784">
    <property type="entry name" value="HAD-like"/>
    <property type="match status" value="1"/>
</dbReference>
<proteinExistence type="predicted"/>
<evidence type="ECO:0000313" key="7">
    <source>
        <dbReference type="Proteomes" id="UP000287651"/>
    </source>
</evidence>
<gene>
    <name evidence="6" type="ORF">B296_00018364</name>
</gene>
<dbReference type="GO" id="GO:0012505">
    <property type="term" value="C:endomembrane system"/>
    <property type="evidence" value="ECO:0007669"/>
    <property type="project" value="UniProtKB-SubCell"/>
</dbReference>
<dbReference type="GO" id="GO:0005388">
    <property type="term" value="F:P-type calcium transporter activity"/>
    <property type="evidence" value="ECO:0007669"/>
    <property type="project" value="TreeGrafter"/>
</dbReference>
<reference evidence="6 7" key="1">
    <citation type="journal article" date="2014" name="Agronomy (Basel)">
        <title>A Draft Genome Sequence for Ensete ventricosum, the Drought-Tolerant Tree Against Hunger.</title>
        <authorList>
            <person name="Harrison J."/>
            <person name="Moore K.A."/>
            <person name="Paszkiewicz K."/>
            <person name="Jones T."/>
            <person name="Grant M."/>
            <person name="Ambacheew D."/>
            <person name="Muzemil S."/>
            <person name="Studholme D.J."/>
        </authorList>
    </citation>
    <scope>NUCLEOTIDE SEQUENCE [LARGE SCALE GENOMIC DNA]</scope>
</reference>
<dbReference type="PANTHER" id="PTHR24093">
    <property type="entry name" value="CATION TRANSPORTING ATPASE"/>
    <property type="match status" value="1"/>
</dbReference>
<evidence type="ECO:0000256" key="1">
    <source>
        <dbReference type="ARBA" id="ARBA00004127"/>
    </source>
</evidence>
<evidence type="ECO:0000256" key="2">
    <source>
        <dbReference type="ARBA" id="ARBA00022692"/>
    </source>
</evidence>
<dbReference type="Proteomes" id="UP000287651">
    <property type="component" value="Unassembled WGS sequence"/>
</dbReference>
<evidence type="ECO:0000256" key="5">
    <source>
        <dbReference type="ARBA" id="ARBA00023136"/>
    </source>
</evidence>
<dbReference type="InterPro" id="IPR023298">
    <property type="entry name" value="ATPase_P-typ_TM_dom_sf"/>
</dbReference>
<dbReference type="AlphaFoldDB" id="A0A426YNC0"/>
<dbReference type="InterPro" id="IPR023214">
    <property type="entry name" value="HAD_sf"/>
</dbReference>
<keyword evidence="4" id="KW-1133">Transmembrane helix</keyword>
<dbReference type="PANTHER" id="PTHR24093:SF369">
    <property type="entry name" value="CALCIUM-TRANSPORTING ATPASE"/>
    <property type="match status" value="1"/>
</dbReference>
<comment type="caution">
    <text evidence="6">The sequence shown here is derived from an EMBL/GenBank/DDBJ whole genome shotgun (WGS) entry which is preliminary data.</text>
</comment>
<dbReference type="GO" id="GO:0005886">
    <property type="term" value="C:plasma membrane"/>
    <property type="evidence" value="ECO:0007669"/>
    <property type="project" value="TreeGrafter"/>
</dbReference>
<keyword evidence="5" id="KW-0472">Membrane</keyword>
<evidence type="ECO:0000256" key="3">
    <source>
        <dbReference type="ARBA" id="ARBA00022842"/>
    </source>
</evidence>
<evidence type="ECO:0000256" key="4">
    <source>
        <dbReference type="ARBA" id="ARBA00022989"/>
    </source>
</evidence>